<feature type="domain" description="DUF1468" evidence="2">
    <location>
        <begin position="22"/>
        <end position="143"/>
    </location>
</feature>
<feature type="transmembrane region" description="Helical" evidence="1">
    <location>
        <begin position="90"/>
        <end position="114"/>
    </location>
</feature>
<evidence type="ECO:0000259" key="2">
    <source>
        <dbReference type="Pfam" id="PF07331"/>
    </source>
</evidence>
<feature type="transmembrane region" description="Helical" evidence="1">
    <location>
        <begin position="12"/>
        <end position="32"/>
    </location>
</feature>
<dbReference type="EMBL" id="JAJHNU010000004">
    <property type="protein sequence ID" value="MDN4122473.1"/>
    <property type="molecule type" value="Genomic_DNA"/>
</dbReference>
<evidence type="ECO:0000313" key="3">
    <source>
        <dbReference type="EMBL" id="MDN4122473.1"/>
    </source>
</evidence>
<keyword evidence="1" id="KW-0472">Membrane</keyword>
<keyword evidence="1" id="KW-1133">Transmembrane helix</keyword>
<dbReference type="InterPro" id="IPR009936">
    <property type="entry name" value="DUF1468"/>
</dbReference>
<dbReference type="Pfam" id="PF07331">
    <property type="entry name" value="TctB"/>
    <property type="match status" value="1"/>
</dbReference>
<reference evidence="3" key="1">
    <citation type="submission" date="2021-11" db="EMBL/GenBank/DDBJ databases">
        <title>Draft genome sequence of Alcaligenes endophyticus type strain CCUG 75668T.</title>
        <authorList>
            <person name="Salva-Serra F."/>
            <person name="Duran R.E."/>
            <person name="Seeger M."/>
            <person name="Moore E.R.B."/>
            <person name="Jaen-Luchoro D."/>
        </authorList>
    </citation>
    <scope>NUCLEOTIDE SEQUENCE</scope>
    <source>
        <strain evidence="3">CCUG 75668</strain>
    </source>
</reference>
<evidence type="ECO:0000313" key="4">
    <source>
        <dbReference type="Proteomes" id="UP001168613"/>
    </source>
</evidence>
<evidence type="ECO:0000256" key="1">
    <source>
        <dbReference type="SAM" id="Phobius"/>
    </source>
</evidence>
<feature type="transmembrane region" description="Helical" evidence="1">
    <location>
        <begin position="126"/>
        <end position="144"/>
    </location>
</feature>
<name>A0ABT8EMI9_9BURK</name>
<dbReference type="Proteomes" id="UP001168613">
    <property type="component" value="Unassembled WGS sequence"/>
</dbReference>
<accession>A0ABT8EMI9</accession>
<protein>
    <submittedName>
        <fullName evidence="3">Tripartite tricarboxylate transporter TctB family protein</fullName>
    </submittedName>
</protein>
<feature type="transmembrane region" description="Helical" evidence="1">
    <location>
        <begin position="52"/>
        <end position="69"/>
    </location>
</feature>
<gene>
    <name evidence="3" type="ORF">LMS43_14350</name>
</gene>
<sequence length="145" mass="15719">MSQASVLVTARRPAWDLAVLSLVSVYLVLFFIPSHIDSGDSLGLAPDLLPKMSALTMGVLSLIGFIYSCRSSVEKAQGNPAARLRPILSIILLCTLAVVFISYWGFSVGALYLIPTLLRLLGEKRWLPILGTTVVCASLLWFIAP</sequence>
<comment type="caution">
    <text evidence="3">The sequence shown here is derived from an EMBL/GenBank/DDBJ whole genome shotgun (WGS) entry which is preliminary data.</text>
</comment>
<dbReference type="RefSeq" id="WP_266123311.1">
    <property type="nucleotide sequence ID" value="NZ_JAJHNU010000004.1"/>
</dbReference>
<keyword evidence="4" id="KW-1185">Reference proteome</keyword>
<organism evidence="3 4">
    <name type="scientific">Alcaligenes endophyticus</name>
    <dbReference type="NCBI Taxonomy" id="1929088"/>
    <lineage>
        <taxon>Bacteria</taxon>
        <taxon>Pseudomonadati</taxon>
        <taxon>Pseudomonadota</taxon>
        <taxon>Betaproteobacteria</taxon>
        <taxon>Burkholderiales</taxon>
        <taxon>Alcaligenaceae</taxon>
        <taxon>Alcaligenes</taxon>
    </lineage>
</organism>
<keyword evidence="1" id="KW-0812">Transmembrane</keyword>
<proteinExistence type="predicted"/>